<evidence type="ECO:0000313" key="3">
    <source>
        <dbReference type="Proteomes" id="UP000644507"/>
    </source>
</evidence>
<feature type="transmembrane region" description="Helical" evidence="1">
    <location>
        <begin position="43"/>
        <end position="59"/>
    </location>
</feature>
<accession>A0A918TC50</accession>
<feature type="transmembrane region" description="Helical" evidence="1">
    <location>
        <begin position="71"/>
        <end position="92"/>
    </location>
</feature>
<keyword evidence="1" id="KW-0812">Transmembrane</keyword>
<protein>
    <submittedName>
        <fullName evidence="2">Uncharacterized protein</fullName>
    </submittedName>
</protein>
<reference evidence="2" key="1">
    <citation type="journal article" date="2014" name="Int. J. Syst. Evol. Microbiol.">
        <title>Complete genome sequence of Corynebacterium casei LMG S-19264T (=DSM 44701T), isolated from a smear-ripened cheese.</title>
        <authorList>
            <consortium name="US DOE Joint Genome Institute (JGI-PGF)"/>
            <person name="Walter F."/>
            <person name="Albersmeier A."/>
            <person name="Kalinowski J."/>
            <person name="Ruckert C."/>
        </authorList>
    </citation>
    <scope>NUCLEOTIDE SEQUENCE</scope>
    <source>
        <strain evidence="2">KCTC 12988</strain>
    </source>
</reference>
<evidence type="ECO:0000313" key="2">
    <source>
        <dbReference type="EMBL" id="GHC41533.1"/>
    </source>
</evidence>
<keyword evidence="3" id="KW-1185">Reference proteome</keyword>
<organism evidence="2 3">
    <name type="scientific">Roseibacillus persicicus</name>
    <dbReference type="NCBI Taxonomy" id="454148"/>
    <lineage>
        <taxon>Bacteria</taxon>
        <taxon>Pseudomonadati</taxon>
        <taxon>Verrucomicrobiota</taxon>
        <taxon>Verrucomicrobiia</taxon>
        <taxon>Verrucomicrobiales</taxon>
        <taxon>Verrucomicrobiaceae</taxon>
        <taxon>Roseibacillus</taxon>
    </lineage>
</organism>
<dbReference type="AlphaFoldDB" id="A0A918TC50"/>
<keyword evidence="1" id="KW-0472">Membrane</keyword>
<gene>
    <name evidence="2" type="ORF">GCM10007100_02920</name>
</gene>
<sequence>MIGIPALILGMLIGIPSYQVIESTPNLEEAITIIFDDHSIRGVFLWWMVFSVLVFAVRTERWKVDRFKLRLVWFCASLLGMVGGAAAFGLFAR</sequence>
<reference evidence="2" key="2">
    <citation type="submission" date="2020-09" db="EMBL/GenBank/DDBJ databases">
        <authorList>
            <person name="Sun Q."/>
            <person name="Kim S."/>
        </authorList>
    </citation>
    <scope>NUCLEOTIDE SEQUENCE</scope>
    <source>
        <strain evidence="2">KCTC 12988</strain>
    </source>
</reference>
<keyword evidence="1" id="KW-1133">Transmembrane helix</keyword>
<comment type="caution">
    <text evidence="2">The sequence shown here is derived from an EMBL/GenBank/DDBJ whole genome shotgun (WGS) entry which is preliminary data.</text>
</comment>
<name>A0A918TC50_9BACT</name>
<evidence type="ECO:0000256" key="1">
    <source>
        <dbReference type="SAM" id="Phobius"/>
    </source>
</evidence>
<proteinExistence type="predicted"/>
<dbReference type="EMBL" id="BMXI01000001">
    <property type="protein sequence ID" value="GHC41533.1"/>
    <property type="molecule type" value="Genomic_DNA"/>
</dbReference>
<dbReference type="Proteomes" id="UP000644507">
    <property type="component" value="Unassembled WGS sequence"/>
</dbReference>